<dbReference type="Proteomes" id="UP000789570">
    <property type="component" value="Unassembled WGS sequence"/>
</dbReference>
<evidence type="ECO:0000313" key="1">
    <source>
        <dbReference type="EMBL" id="CAG8639478.1"/>
    </source>
</evidence>
<dbReference type="EMBL" id="CAJVPQ010003884">
    <property type="protein sequence ID" value="CAG8639478.1"/>
    <property type="molecule type" value="Genomic_DNA"/>
</dbReference>
<protein>
    <submittedName>
        <fullName evidence="1">3009_t:CDS:1</fullName>
    </submittedName>
</protein>
<accession>A0A9N9DKA4</accession>
<gene>
    <name evidence="1" type="ORF">FCALED_LOCUS10491</name>
</gene>
<proteinExistence type="predicted"/>
<keyword evidence="2" id="KW-1185">Reference proteome</keyword>
<organism evidence="1 2">
    <name type="scientific">Funneliformis caledonium</name>
    <dbReference type="NCBI Taxonomy" id="1117310"/>
    <lineage>
        <taxon>Eukaryota</taxon>
        <taxon>Fungi</taxon>
        <taxon>Fungi incertae sedis</taxon>
        <taxon>Mucoromycota</taxon>
        <taxon>Glomeromycotina</taxon>
        <taxon>Glomeromycetes</taxon>
        <taxon>Glomerales</taxon>
        <taxon>Glomeraceae</taxon>
        <taxon>Funneliformis</taxon>
    </lineage>
</organism>
<reference evidence="1" key="1">
    <citation type="submission" date="2021-06" db="EMBL/GenBank/DDBJ databases">
        <authorList>
            <person name="Kallberg Y."/>
            <person name="Tangrot J."/>
            <person name="Rosling A."/>
        </authorList>
    </citation>
    <scope>NUCLEOTIDE SEQUENCE</scope>
    <source>
        <strain evidence="1">UK204</strain>
    </source>
</reference>
<comment type="caution">
    <text evidence="1">The sequence shown here is derived from an EMBL/GenBank/DDBJ whole genome shotgun (WGS) entry which is preliminary data.</text>
</comment>
<sequence length="48" mass="5675">MIDFDQVQLMDRAVRESVGYFNGLHRRYNNPDYNVISRKTISSSICQH</sequence>
<evidence type="ECO:0000313" key="2">
    <source>
        <dbReference type="Proteomes" id="UP000789570"/>
    </source>
</evidence>
<name>A0A9N9DKA4_9GLOM</name>
<dbReference type="AlphaFoldDB" id="A0A9N9DKA4"/>